<keyword evidence="1 2" id="KW-0808">Transferase</keyword>
<comment type="catalytic activity">
    <reaction evidence="2">
        <text>8 isopentenyl diphosphate + (2E,6E)-farnesyl diphosphate = di-trans,octa-cis-undecaprenyl diphosphate + 8 diphosphate</text>
        <dbReference type="Rhea" id="RHEA:27551"/>
        <dbReference type="ChEBI" id="CHEBI:33019"/>
        <dbReference type="ChEBI" id="CHEBI:58405"/>
        <dbReference type="ChEBI" id="CHEBI:128769"/>
        <dbReference type="ChEBI" id="CHEBI:175763"/>
        <dbReference type="EC" id="2.5.1.31"/>
    </reaction>
</comment>
<dbReference type="HAMAP" id="MF_01139">
    <property type="entry name" value="ISPT"/>
    <property type="match status" value="1"/>
</dbReference>
<evidence type="ECO:0000313" key="4">
    <source>
        <dbReference type="Proteomes" id="UP001629953"/>
    </source>
</evidence>
<sequence length="254" mass="28715">MGACESANHVSGALPRHVAIIMDGNGRWAKQRGRIRVLGHHAGAKAVRKVVKNAAKLGIEQLTLFAFSSENWRRPAEEVSQLMKLFMTLLQREVKMLNKHNIKLRIIGNRGGFTQSLQQKIANAEALTANNSGLSLNIAANYGGRWDITQQIRYFADKISRQELTVEQVDEAMINNALSDHSVGDVDLMIRTGGEHRISNFLIWQLAYAELYFTNQLWPDFDEQDFSDALASYVQRERRFGCTSEQIQQIIQAE</sequence>
<dbReference type="PANTHER" id="PTHR10291">
    <property type="entry name" value="DEHYDRODOLICHYL DIPHOSPHATE SYNTHASE FAMILY MEMBER"/>
    <property type="match status" value="1"/>
</dbReference>
<feature type="binding site" evidence="2">
    <location>
        <begin position="197"/>
        <end position="199"/>
    </location>
    <ligand>
        <name>substrate</name>
    </ligand>
</feature>
<dbReference type="InterPro" id="IPR036424">
    <property type="entry name" value="UPP_synth-like_sf"/>
</dbReference>
<dbReference type="EMBL" id="JBEQCT010000005">
    <property type="protein sequence ID" value="MFM2485852.1"/>
    <property type="molecule type" value="Genomic_DNA"/>
</dbReference>
<comment type="subunit">
    <text evidence="2">Homodimer.</text>
</comment>
<feature type="binding site" evidence="2">
    <location>
        <position position="191"/>
    </location>
    <ligand>
        <name>substrate</name>
    </ligand>
</feature>
<evidence type="ECO:0000256" key="2">
    <source>
        <dbReference type="HAMAP-Rule" id="MF_01139"/>
    </source>
</evidence>
<keyword evidence="2" id="KW-0573">Peptidoglycan synthesis</keyword>
<feature type="binding site" evidence="2">
    <location>
        <position position="74"/>
    </location>
    <ligand>
        <name>substrate</name>
    </ligand>
</feature>
<dbReference type="NCBIfam" id="NF011405">
    <property type="entry name" value="PRK14830.1"/>
    <property type="match status" value="1"/>
</dbReference>
<comment type="function">
    <text evidence="2">Catalyzes the sequential condensation of isopentenyl diphosphate (IPP) with (2E,6E)-farnesyl diphosphate (E,E-FPP) to yield (2Z,6Z,10Z,14Z,18Z,22Z,26Z,30Z,34E,38E)-undecaprenyl diphosphate (di-trans,octa-cis-UPP). UPP is the precursor of glycosyl carrier lipid in the biosynthesis of bacterial cell wall polysaccharide components such as peptidoglycan and lipopolysaccharide.</text>
</comment>
<dbReference type="InterPro" id="IPR001441">
    <property type="entry name" value="UPP_synth-like"/>
</dbReference>
<feature type="binding site" evidence="2">
    <location>
        <position position="36"/>
    </location>
    <ligand>
        <name>substrate</name>
    </ligand>
</feature>
<gene>
    <name evidence="2" type="primary">uppS</name>
    <name evidence="3" type="ORF">ABUE30_12435</name>
</gene>
<dbReference type="NCBIfam" id="TIGR00055">
    <property type="entry name" value="uppS"/>
    <property type="match status" value="1"/>
</dbReference>
<dbReference type="EC" id="2.5.1.31" evidence="2"/>
<keyword evidence="2" id="KW-0460">Magnesium</keyword>
<dbReference type="PROSITE" id="PS01066">
    <property type="entry name" value="UPP_SYNTHASE"/>
    <property type="match status" value="1"/>
</dbReference>
<dbReference type="RefSeq" id="WP_408624133.1">
    <property type="nucleotide sequence ID" value="NZ_JBEQCT010000005.1"/>
</dbReference>
<feature type="binding site" evidence="2">
    <location>
        <position position="28"/>
    </location>
    <ligand>
        <name>substrate</name>
    </ligand>
</feature>
<comment type="cofactor">
    <cofactor evidence="2">
        <name>Mg(2+)</name>
        <dbReference type="ChEBI" id="CHEBI:18420"/>
    </cofactor>
    <text evidence="2">Binds 2 magnesium ions per subunit.</text>
</comment>
<feature type="binding site" evidence="2">
    <location>
        <position position="72"/>
    </location>
    <ligand>
        <name>substrate</name>
    </ligand>
</feature>
<organism evidence="3 4">
    <name type="scientific">Celerinatantimonas yamalensis</name>
    <dbReference type="NCBI Taxonomy" id="559956"/>
    <lineage>
        <taxon>Bacteria</taxon>
        <taxon>Pseudomonadati</taxon>
        <taxon>Pseudomonadota</taxon>
        <taxon>Gammaproteobacteria</taxon>
        <taxon>Celerinatantimonadaceae</taxon>
        <taxon>Celerinatantimonas</taxon>
    </lineage>
</organism>
<accession>A0ABW9G837</accession>
<keyword evidence="2" id="KW-0961">Cell wall biogenesis/degradation</keyword>
<keyword evidence="2" id="KW-0479">Metal-binding</keyword>
<dbReference type="GO" id="GO:0016740">
    <property type="term" value="F:transferase activity"/>
    <property type="evidence" value="ECO:0007669"/>
    <property type="project" value="UniProtKB-KW"/>
</dbReference>
<keyword evidence="2" id="KW-0133">Cell shape</keyword>
<feature type="active site" evidence="2">
    <location>
        <position position="23"/>
    </location>
</feature>
<dbReference type="CDD" id="cd00475">
    <property type="entry name" value="Cis_IPPS"/>
    <property type="match status" value="1"/>
</dbReference>
<feature type="binding site" evidence="2">
    <location>
        <position position="40"/>
    </location>
    <ligand>
        <name>substrate</name>
    </ligand>
</feature>
<feature type="active site" description="Proton acceptor" evidence="2">
    <location>
        <position position="71"/>
    </location>
</feature>
<feature type="binding site" evidence="2">
    <location>
        <position position="23"/>
    </location>
    <ligand>
        <name>Mg(2+)</name>
        <dbReference type="ChEBI" id="CHEBI:18420"/>
    </ligand>
</feature>
<name>A0ABW9G837_9GAMM</name>
<dbReference type="Gene3D" id="3.40.1180.10">
    <property type="entry name" value="Decaprenyl diphosphate synthase-like"/>
    <property type="match status" value="1"/>
</dbReference>
<dbReference type="Proteomes" id="UP001629953">
    <property type="component" value="Unassembled WGS sequence"/>
</dbReference>
<evidence type="ECO:0000313" key="3">
    <source>
        <dbReference type="EMBL" id="MFM2485852.1"/>
    </source>
</evidence>
<evidence type="ECO:0000256" key="1">
    <source>
        <dbReference type="ARBA" id="ARBA00022679"/>
    </source>
</evidence>
<keyword evidence="4" id="KW-1185">Reference proteome</keyword>
<dbReference type="PANTHER" id="PTHR10291:SF0">
    <property type="entry name" value="DEHYDRODOLICHYL DIPHOSPHATE SYNTHASE 2"/>
    <property type="match status" value="1"/>
</dbReference>
<protein>
    <recommendedName>
        <fullName evidence="2">Ditrans,polycis-undecaprenyl-diphosphate synthase ((2E,6E)-farnesyl-diphosphate specific)</fullName>
        <ecNumber evidence="2">2.5.1.31</ecNumber>
    </recommendedName>
    <alternativeName>
        <fullName evidence="2">Ditrans,polycis-undecaprenylcistransferase</fullName>
    </alternativeName>
    <alternativeName>
        <fullName evidence="2">Undecaprenyl diphosphate synthase</fullName>
        <shortName evidence="2">UDS</shortName>
    </alternativeName>
    <alternativeName>
        <fullName evidence="2">Undecaprenyl pyrophosphate synthase</fullName>
        <shortName evidence="2">UPP synthase</shortName>
    </alternativeName>
</protein>
<comment type="similarity">
    <text evidence="2">Belongs to the UPP synthase family.</text>
</comment>
<feature type="binding site" evidence="2">
    <location>
        <position position="210"/>
    </location>
    <ligand>
        <name>Mg(2+)</name>
        <dbReference type="ChEBI" id="CHEBI:18420"/>
    </ligand>
</feature>
<dbReference type="Pfam" id="PF01255">
    <property type="entry name" value="Prenyltransf"/>
    <property type="match status" value="1"/>
</dbReference>
<reference evidence="3 4" key="1">
    <citation type="journal article" date="2013" name="Int. J. Syst. Evol. Microbiol.">
        <title>Celerinatantimonas yamalensis sp. nov., a cold-adapted diazotrophic bacterium from a cold permafrost brine.</title>
        <authorList>
            <person name="Shcherbakova V."/>
            <person name="Chuvilskaya N."/>
            <person name="Rivkina E."/>
            <person name="Demidov N."/>
            <person name="Uchaeva V."/>
            <person name="Suetin S."/>
            <person name="Suzina N."/>
            <person name="Gilichinsky D."/>
        </authorList>
    </citation>
    <scope>NUCLEOTIDE SEQUENCE [LARGE SCALE GENOMIC DNA]</scope>
    <source>
        <strain evidence="3 4">C7</strain>
    </source>
</reference>
<proteinExistence type="inferred from homology"/>
<feature type="binding site" evidence="2">
    <location>
        <begin position="68"/>
        <end position="70"/>
    </location>
    <ligand>
        <name>substrate</name>
    </ligand>
</feature>
<comment type="caution">
    <text evidence="3">The sequence shown here is derived from an EMBL/GenBank/DDBJ whole genome shotgun (WGS) entry which is preliminary data.</text>
</comment>
<dbReference type="InterPro" id="IPR018520">
    <property type="entry name" value="UPP_synth-like_CS"/>
</dbReference>
<feature type="binding site" evidence="2">
    <location>
        <begin position="24"/>
        <end position="27"/>
    </location>
    <ligand>
        <name>substrate</name>
    </ligand>
</feature>
<dbReference type="SUPFAM" id="SSF64005">
    <property type="entry name" value="Undecaprenyl diphosphate synthase"/>
    <property type="match status" value="1"/>
</dbReference>